<feature type="compositionally biased region" description="Basic and acidic residues" evidence="1">
    <location>
        <begin position="14"/>
        <end position="30"/>
    </location>
</feature>
<evidence type="ECO:0000313" key="2">
    <source>
        <dbReference type="EMBL" id="MCI19390.1"/>
    </source>
</evidence>
<reference evidence="2 3" key="1">
    <citation type="journal article" date="2018" name="Front. Plant Sci.">
        <title>Red Clover (Trifolium pratense) and Zigzag Clover (T. medium) - A Picture of Genomic Similarities and Differences.</title>
        <authorList>
            <person name="Dluhosova J."/>
            <person name="Istvanek J."/>
            <person name="Nedelnik J."/>
            <person name="Repkova J."/>
        </authorList>
    </citation>
    <scope>NUCLEOTIDE SEQUENCE [LARGE SCALE GENOMIC DNA]</scope>
    <source>
        <strain evidence="3">cv. 10/8</strain>
        <tissue evidence="2">Leaf</tissue>
    </source>
</reference>
<keyword evidence="3" id="KW-1185">Reference proteome</keyword>
<feature type="region of interest" description="Disordered" evidence="1">
    <location>
        <begin position="1"/>
        <end position="30"/>
    </location>
</feature>
<sequence>VSDTDAVSTPPDSGRYDGDGAGRDEVHPYG</sequence>
<dbReference type="Proteomes" id="UP000265520">
    <property type="component" value="Unassembled WGS sequence"/>
</dbReference>
<feature type="compositionally biased region" description="Polar residues" evidence="1">
    <location>
        <begin position="1"/>
        <end position="11"/>
    </location>
</feature>
<organism evidence="2 3">
    <name type="scientific">Trifolium medium</name>
    <dbReference type="NCBI Taxonomy" id="97028"/>
    <lineage>
        <taxon>Eukaryota</taxon>
        <taxon>Viridiplantae</taxon>
        <taxon>Streptophyta</taxon>
        <taxon>Embryophyta</taxon>
        <taxon>Tracheophyta</taxon>
        <taxon>Spermatophyta</taxon>
        <taxon>Magnoliopsida</taxon>
        <taxon>eudicotyledons</taxon>
        <taxon>Gunneridae</taxon>
        <taxon>Pentapetalae</taxon>
        <taxon>rosids</taxon>
        <taxon>fabids</taxon>
        <taxon>Fabales</taxon>
        <taxon>Fabaceae</taxon>
        <taxon>Papilionoideae</taxon>
        <taxon>50 kb inversion clade</taxon>
        <taxon>NPAAA clade</taxon>
        <taxon>Hologalegina</taxon>
        <taxon>IRL clade</taxon>
        <taxon>Trifolieae</taxon>
        <taxon>Trifolium</taxon>
    </lineage>
</organism>
<dbReference type="EMBL" id="LXQA010114579">
    <property type="protein sequence ID" value="MCI19390.1"/>
    <property type="molecule type" value="Genomic_DNA"/>
</dbReference>
<evidence type="ECO:0000313" key="3">
    <source>
        <dbReference type="Proteomes" id="UP000265520"/>
    </source>
</evidence>
<proteinExistence type="predicted"/>
<comment type="caution">
    <text evidence="2">The sequence shown here is derived from an EMBL/GenBank/DDBJ whole genome shotgun (WGS) entry which is preliminary data.</text>
</comment>
<evidence type="ECO:0000256" key="1">
    <source>
        <dbReference type="SAM" id="MobiDB-lite"/>
    </source>
</evidence>
<name>A0A392Q6P6_9FABA</name>
<feature type="non-terminal residue" evidence="2">
    <location>
        <position position="1"/>
    </location>
</feature>
<accession>A0A392Q6P6</accession>
<dbReference type="AlphaFoldDB" id="A0A392Q6P6"/>
<protein>
    <submittedName>
        <fullName evidence="2">Uncharacterized protein</fullName>
    </submittedName>
</protein>